<evidence type="ECO:0000256" key="1">
    <source>
        <dbReference type="SAM" id="MobiDB-lite"/>
    </source>
</evidence>
<organismHost>
    <name type="scientific">Homo sapiens</name>
    <name type="common">Human</name>
    <dbReference type="NCBI Taxonomy" id="9606"/>
</organismHost>
<feature type="compositionally biased region" description="Low complexity" evidence="1">
    <location>
        <begin position="1"/>
        <end position="15"/>
    </location>
</feature>
<feature type="compositionally biased region" description="Polar residues" evidence="1">
    <location>
        <begin position="181"/>
        <end position="194"/>
    </location>
</feature>
<name>A0A2Z4H857_HHV1</name>
<protein>
    <submittedName>
        <fullName evidence="2">Uncharacterized protein</fullName>
    </submittedName>
</protein>
<dbReference type="EMBL" id="MG999872">
    <property type="protein sequence ID" value="AWW10994.1"/>
    <property type="molecule type" value="Genomic_DNA"/>
</dbReference>
<feature type="compositionally biased region" description="Low complexity" evidence="1">
    <location>
        <begin position="87"/>
        <end position="105"/>
    </location>
</feature>
<proteinExistence type="predicted"/>
<feature type="compositionally biased region" description="Low complexity" evidence="1">
    <location>
        <begin position="147"/>
        <end position="159"/>
    </location>
</feature>
<evidence type="ECO:0000313" key="2">
    <source>
        <dbReference type="EMBL" id="AWW10994.1"/>
    </source>
</evidence>
<organism evidence="2">
    <name type="scientific">Human herpesvirus 1</name>
    <name type="common">HHV-1</name>
    <name type="synonym">Human herpes simplex virus 1</name>
    <dbReference type="NCBI Taxonomy" id="10298"/>
    <lineage>
        <taxon>Viruses</taxon>
        <taxon>Duplodnaviria</taxon>
        <taxon>Heunggongvirae</taxon>
        <taxon>Peploviricota</taxon>
        <taxon>Herviviricetes</taxon>
        <taxon>Herpesvirales</taxon>
        <taxon>Orthoherpesviridae</taxon>
        <taxon>Alphaherpesvirinae</taxon>
        <taxon>Simplexvirus</taxon>
        <taxon>Simplexvirus humanalpha1</taxon>
    </lineage>
</organism>
<accession>A0A2Z4H857</accession>
<feature type="compositionally biased region" description="Polar residues" evidence="1">
    <location>
        <begin position="26"/>
        <end position="38"/>
    </location>
</feature>
<sequence>MSRRSPALASSPRNSTAPAKARSRVDSSSTPCAPSADTSGAPVQLPAQAAVSGPHSRLAMAASRQDSPPRSADHSGGPPEAPPPARSSPGSGEYSTTTRTSSGSGIWRIQAAMRRSGPEARRGPKRRPPAAPWGWGLSSSSPPPRPRAAWAAGAGPAHRAAIEARARGSNMRAGRQGTGNSGWSVSSATARGEQ</sequence>
<feature type="region of interest" description="Disordered" evidence="1">
    <location>
        <begin position="1"/>
        <end position="194"/>
    </location>
</feature>
<reference evidence="2" key="1">
    <citation type="journal article" date="2018" name="MSphere">
        <title>Ultrasensitive Capture of Human Herpes Simplex Virus Genomes Directly from Clinical Samples Reveals Extraordinarily Limited Evolution in Cell Culture.</title>
        <authorList>
            <person name="Greninger A.L."/>
            <person name="Roychoudhury P."/>
            <person name="Xie H."/>
            <person name="Casto A."/>
            <person name="Cent A."/>
            <person name="Pepper G."/>
            <person name="Koelle D.M."/>
            <person name="Huang M.L."/>
            <person name="Wald A."/>
            <person name="Johnston C."/>
            <person name="Jerome K.R."/>
        </authorList>
    </citation>
    <scope>NUCLEOTIDE SEQUENCE</scope>
    <source>
        <strain evidence="2">2003-15756</strain>
    </source>
</reference>